<dbReference type="Pfam" id="PF02113">
    <property type="entry name" value="Peptidase_S13"/>
    <property type="match status" value="1"/>
</dbReference>
<keyword evidence="2" id="KW-0378">Hydrolase</keyword>
<keyword evidence="3" id="KW-0645">Protease</keyword>
<evidence type="ECO:0000256" key="2">
    <source>
        <dbReference type="ARBA" id="ARBA00022801"/>
    </source>
</evidence>
<dbReference type="GO" id="GO:0004185">
    <property type="term" value="F:serine-type carboxypeptidase activity"/>
    <property type="evidence" value="ECO:0007669"/>
    <property type="project" value="InterPro"/>
</dbReference>
<protein>
    <submittedName>
        <fullName evidence="3">D-alanyl-D-alanine carboxypeptidase</fullName>
    </submittedName>
</protein>
<organism evidence="3 4">
    <name type="scientific">Salegentibacter mishustinae</name>
    <dbReference type="NCBI Taxonomy" id="270918"/>
    <lineage>
        <taxon>Bacteria</taxon>
        <taxon>Pseudomonadati</taxon>
        <taxon>Bacteroidota</taxon>
        <taxon>Flavobacteriia</taxon>
        <taxon>Flavobacteriales</taxon>
        <taxon>Flavobacteriaceae</taxon>
        <taxon>Salegentibacter</taxon>
    </lineage>
</organism>
<sequence length="445" mass="50779">MVKNCHPLKFPLKAFILFATIIIFGSCSSTRKISKPLDKIFEESPVFQQGFSGFMVVDPEENKTLYSHNEEKYFTPASNTKLFSFYAGLKILGDSIPALQYRIDNDTLYFKATGDPSFLNEDLPGSKVFEFLKQTDKHLAYIAPTFTEKHQGPGWAWDDYNAYYSAERTAFPIYGNMVGFEFQKNKEFPVVSPAIFTDSLVSSKDSLISSRLRRDIVKNRFTFNNQKKDSEFSQVVPFKYSSEILVNLLSDTLQKPISFIQNSALNKNLNNTLYSIPSDSIYKRMLKVSDNFIAEQILLMAANKVSDTLKSDIAIDYMKENHLKDLPDEPMWYDGSGLSRYNLFTPRSMVKLLQKIKAEVPQEELLDMLPAGGHSGTIKNYYKADKPYVFAKTGTLKNNHSLSGYLKTKNGKLLIFSFMNSNYTVPTTVLKAEMEKVLLQIRDNY</sequence>
<proteinExistence type="inferred from homology"/>
<comment type="caution">
    <text evidence="3">The sequence shown here is derived from an EMBL/GenBank/DDBJ whole genome shotgun (WGS) entry which is preliminary data.</text>
</comment>
<dbReference type="PANTHER" id="PTHR30023">
    <property type="entry name" value="D-ALANYL-D-ALANINE CARBOXYPEPTIDASE"/>
    <property type="match status" value="1"/>
</dbReference>
<dbReference type="AlphaFoldDB" id="A0A0Q9ZHB0"/>
<name>A0A0Q9ZHB0_9FLAO</name>
<dbReference type="InterPro" id="IPR000667">
    <property type="entry name" value="Peptidase_S13"/>
</dbReference>
<dbReference type="InterPro" id="IPR012338">
    <property type="entry name" value="Beta-lactam/transpept-like"/>
</dbReference>
<dbReference type="PRINTS" id="PR00922">
    <property type="entry name" value="DADACBPTASE3"/>
</dbReference>
<dbReference type="Gene3D" id="3.40.710.10">
    <property type="entry name" value="DD-peptidase/beta-lactamase superfamily"/>
    <property type="match status" value="2"/>
</dbReference>
<reference evidence="3" key="1">
    <citation type="submission" date="2015-10" db="EMBL/GenBank/DDBJ databases">
        <title>Draft genome sequence of Salegentibacter mishustinae KCTC 12263.</title>
        <authorList>
            <person name="Lin W."/>
            <person name="Zheng Q."/>
        </authorList>
    </citation>
    <scope>NUCLEOTIDE SEQUENCE [LARGE SCALE GENOMIC DNA]</scope>
    <source>
        <strain evidence="3">KCTC 12263</strain>
    </source>
</reference>
<gene>
    <name evidence="3" type="ORF">APR42_06930</name>
</gene>
<dbReference type="PANTHER" id="PTHR30023:SF0">
    <property type="entry name" value="PENICILLIN-SENSITIVE CARBOXYPEPTIDASE A"/>
    <property type="match status" value="1"/>
</dbReference>
<evidence type="ECO:0000256" key="1">
    <source>
        <dbReference type="ARBA" id="ARBA00006096"/>
    </source>
</evidence>
<dbReference type="SUPFAM" id="SSF56601">
    <property type="entry name" value="beta-lactamase/transpeptidase-like"/>
    <property type="match status" value="1"/>
</dbReference>
<dbReference type="PROSITE" id="PS51257">
    <property type="entry name" value="PROKAR_LIPOPROTEIN"/>
    <property type="match status" value="1"/>
</dbReference>
<keyword evidence="3" id="KW-0121">Carboxypeptidase</keyword>
<evidence type="ECO:0000313" key="4">
    <source>
        <dbReference type="Proteomes" id="UP000051643"/>
    </source>
</evidence>
<dbReference type="Proteomes" id="UP000051643">
    <property type="component" value="Unassembled WGS sequence"/>
</dbReference>
<accession>A0A0Q9ZHB0</accession>
<keyword evidence="4" id="KW-1185">Reference proteome</keyword>
<dbReference type="STRING" id="270918.APR42_06930"/>
<dbReference type="GO" id="GO:0000270">
    <property type="term" value="P:peptidoglycan metabolic process"/>
    <property type="evidence" value="ECO:0007669"/>
    <property type="project" value="TreeGrafter"/>
</dbReference>
<comment type="similarity">
    <text evidence="1">Belongs to the peptidase S13 family.</text>
</comment>
<evidence type="ECO:0000313" key="3">
    <source>
        <dbReference type="EMBL" id="KRG28500.1"/>
    </source>
</evidence>
<dbReference type="EMBL" id="LKTP01000023">
    <property type="protein sequence ID" value="KRG28500.1"/>
    <property type="molecule type" value="Genomic_DNA"/>
</dbReference>
<dbReference type="GO" id="GO:0006508">
    <property type="term" value="P:proteolysis"/>
    <property type="evidence" value="ECO:0007669"/>
    <property type="project" value="InterPro"/>
</dbReference>
<dbReference type="NCBIfam" id="TIGR00666">
    <property type="entry name" value="PBP4"/>
    <property type="match status" value="1"/>
</dbReference>